<keyword evidence="4" id="KW-1185">Reference proteome</keyword>
<sequence length="334" mass="35584">MTATDPGIGHVDVPGTDLRVSRLVLGTMTFGAQVGHDDAARMLDIAADSGVTMLDTANGYAGGASESMIGDLLAARPGHRFLVATKVGMPNPDAGGLPPLSPEAIRRCLDASLRRLRRDHVDVYYLHQPDRATPMAETLAELGRRADAGKIRYVGVSNYAAWQIAELRHIAAGAGLPAPVVSQPLYNLLSRRIEDEYQEFTRGAGITDIVYNPLGGGMLTGKHVFEETPAQGRFGTESGLGEMYRQRYWNRELFAAVTELGEIAADAGLSLPGLAFRWLLGNPDVGAVLLGSSRVEHLASNIEAAGGGPLSDEVRAACDGVWGRLRGVAPAYNR</sequence>
<keyword evidence="1" id="KW-0560">Oxidoreductase</keyword>
<feature type="domain" description="NADP-dependent oxidoreductase" evidence="2">
    <location>
        <begin position="22"/>
        <end position="321"/>
    </location>
</feature>
<comment type="caution">
    <text evidence="3">The sequence shown here is derived from an EMBL/GenBank/DDBJ whole genome shotgun (WGS) entry which is preliminary data.</text>
</comment>
<name>A0ABW2KBN9_9ACTN</name>
<dbReference type="Gene3D" id="3.20.20.100">
    <property type="entry name" value="NADP-dependent oxidoreductase domain"/>
    <property type="match status" value="1"/>
</dbReference>
<dbReference type="EMBL" id="JBHTBH010000002">
    <property type="protein sequence ID" value="MFC7327432.1"/>
    <property type="molecule type" value="Genomic_DNA"/>
</dbReference>
<evidence type="ECO:0000313" key="4">
    <source>
        <dbReference type="Proteomes" id="UP001596540"/>
    </source>
</evidence>
<dbReference type="Pfam" id="PF00248">
    <property type="entry name" value="Aldo_ket_red"/>
    <property type="match status" value="1"/>
</dbReference>
<dbReference type="RefSeq" id="WP_379869722.1">
    <property type="nucleotide sequence ID" value="NZ_JBHTBH010000002.1"/>
</dbReference>
<dbReference type="InterPro" id="IPR020471">
    <property type="entry name" value="AKR"/>
</dbReference>
<proteinExistence type="predicted"/>
<dbReference type="InterPro" id="IPR036812">
    <property type="entry name" value="NAD(P)_OxRdtase_dom_sf"/>
</dbReference>
<dbReference type="SUPFAM" id="SSF51430">
    <property type="entry name" value="NAD(P)-linked oxidoreductase"/>
    <property type="match status" value="1"/>
</dbReference>
<evidence type="ECO:0000256" key="1">
    <source>
        <dbReference type="ARBA" id="ARBA00023002"/>
    </source>
</evidence>
<accession>A0ABW2KBN9</accession>
<dbReference type="Proteomes" id="UP001596540">
    <property type="component" value="Unassembled WGS sequence"/>
</dbReference>
<gene>
    <name evidence="3" type="ORF">ACFQRF_06725</name>
</gene>
<protein>
    <submittedName>
        <fullName evidence="3">Aldo/keto reductase</fullName>
    </submittedName>
</protein>
<reference evidence="4" key="1">
    <citation type="journal article" date="2019" name="Int. J. Syst. Evol. Microbiol.">
        <title>The Global Catalogue of Microorganisms (GCM) 10K type strain sequencing project: providing services to taxonomists for standard genome sequencing and annotation.</title>
        <authorList>
            <consortium name="The Broad Institute Genomics Platform"/>
            <consortium name="The Broad Institute Genome Sequencing Center for Infectious Disease"/>
            <person name="Wu L."/>
            <person name="Ma J."/>
        </authorList>
    </citation>
    <scope>NUCLEOTIDE SEQUENCE [LARGE SCALE GENOMIC DNA]</scope>
    <source>
        <strain evidence="4">CGMCC 4.7382</strain>
    </source>
</reference>
<evidence type="ECO:0000313" key="3">
    <source>
        <dbReference type="EMBL" id="MFC7327432.1"/>
    </source>
</evidence>
<dbReference type="InterPro" id="IPR018170">
    <property type="entry name" value="Aldo/ket_reductase_CS"/>
</dbReference>
<dbReference type="InterPro" id="IPR023210">
    <property type="entry name" value="NADP_OxRdtase_dom"/>
</dbReference>
<dbReference type="PANTHER" id="PTHR43364">
    <property type="entry name" value="NADH-SPECIFIC METHYLGLYOXAL REDUCTASE-RELATED"/>
    <property type="match status" value="1"/>
</dbReference>
<dbReference type="PANTHER" id="PTHR43364:SF4">
    <property type="entry name" value="NAD(P)-LINKED OXIDOREDUCTASE SUPERFAMILY PROTEIN"/>
    <property type="match status" value="1"/>
</dbReference>
<dbReference type="PROSITE" id="PS00062">
    <property type="entry name" value="ALDOKETO_REDUCTASE_2"/>
    <property type="match status" value="1"/>
</dbReference>
<dbReference type="PRINTS" id="PR00069">
    <property type="entry name" value="ALDKETRDTASE"/>
</dbReference>
<organism evidence="3 4">
    <name type="scientific">Marinactinospora rubrisoli</name>
    <dbReference type="NCBI Taxonomy" id="2715399"/>
    <lineage>
        <taxon>Bacteria</taxon>
        <taxon>Bacillati</taxon>
        <taxon>Actinomycetota</taxon>
        <taxon>Actinomycetes</taxon>
        <taxon>Streptosporangiales</taxon>
        <taxon>Nocardiopsidaceae</taxon>
        <taxon>Marinactinospora</taxon>
    </lineage>
</organism>
<evidence type="ECO:0000259" key="2">
    <source>
        <dbReference type="Pfam" id="PF00248"/>
    </source>
</evidence>
<dbReference type="InterPro" id="IPR050523">
    <property type="entry name" value="AKR_Detox_Biosynth"/>
</dbReference>